<dbReference type="Proteomes" id="UP001201020">
    <property type="component" value="Chromosome"/>
</dbReference>
<dbReference type="EMBL" id="CP084166">
    <property type="protein sequence ID" value="UJG41612.1"/>
    <property type="molecule type" value="Genomic_DNA"/>
</dbReference>
<protein>
    <submittedName>
        <fullName evidence="1">Uncharacterized protein</fullName>
    </submittedName>
</protein>
<accession>A0A9Y1BMP5</accession>
<evidence type="ECO:0000313" key="1">
    <source>
        <dbReference type="EMBL" id="UJG41612.1"/>
    </source>
</evidence>
<sequence>MVDFGLIDLQEAMNEAETILGDKYTYFQSLITKYSVKPSKPFWDIIIFLTGLKVYKDTELFNKWINFWNKYSVSRKYKNLIYQPSASFSPFLTEEEAEKKFTKLLKMLYNRDSELTEDQLWTLFFSLFYKLRNAIKPKFSKVEFRVFLTILSEQTTILSTLNKSLMMAKSNLSAYIKRIREKKVIFEGFLLNLRKFNLSIFYSRIKYPLSCNEKITKIIPRGKFLRRVYEGHIACNYTFLSYLAPNLDEIKKEFLKNKKEILEVIPNAEIDFFRSDRNSRLYSFNYSNYDFKKGKWNFDIDDINYNLFWLNNTKNSKTDNLVKIIENFPSNEDYELKFDKETLDILRFFYLNPQKSVSQIIEEMDVRESKIRKAISDFEENQILRARVNPAPVFGLSNIILYIKEKKDKLRKIHEELSFFPEVYSEPLVNIETQEEELMIIVRAPEAITFQVVEALYQKYEKKIVGLFLIDQMYSTRQDLPLENFDTLFKRWKI</sequence>
<organism evidence="1">
    <name type="scientific">Candidatus Heimdallarchaeum aukensis</name>
    <dbReference type="NCBI Taxonomy" id="2876573"/>
    <lineage>
        <taxon>Archaea</taxon>
        <taxon>Promethearchaeati</taxon>
        <taxon>Candidatus Heimdallarchaeota</taxon>
        <taxon>Candidatus Heimdallarchaeia (ex Rinke et al. 2021) (nom. nud.)</taxon>
        <taxon>Candidatus Heimdallarchaeales</taxon>
        <taxon>Candidatus Heimdallarchaeaceae</taxon>
        <taxon>Candidatus Heimdallarchaeum</taxon>
    </lineage>
</organism>
<name>A0A9Y1BMP5_9ARCH</name>
<dbReference type="AlphaFoldDB" id="A0A9Y1BMP5"/>
<reference evidence="1" key="1">
    <citation type="journal article" date="2022" name="Nat. Microbiol.">
        <title>Unique mobile elements and scalable gene flow at the prokaryote-eukaryote boundary revealed by circularized Asgard archaea genomes.</title>
        <authorList>
            <person name="Wu F."/>
            <person name="Speth D.R."/>
            <person name="Philosof A."/>
            <person name="Cremiere A."/>
            <person name="Narayanan A."/>
            <person name="Barco R.A."/>
            <person name="Connon S.A."/>
            <person name="Amend J.P."/>
            <person name="Antoshechkin I.A."/>
            <person name="Orphan V.J."/>
        </authorList>
    </citation>
    <scope>NUCLEOTIDE SEQUENCE</scope>
    <source>
        <strain evidence="1">PM71</strain>
    </source>
</reference>
<gene>
    <name evidence="1" type="ORF">K9W45_03895</name>
</gene>
<proteinExistence type="predicted"/>